<evidence type="ECO:0000313" key="12">
    <source>
        <dbReference type="Proteomes" id="UP001210925"/>
    </source>
</evidence>
<dbReference type="FunFam" id="2.60.34.10:FF:000014">
    <property type="entry name" value="Chaperone protein DnaK HSP70"/>
    <property type="match status" value="1"/>
</dbReference>
<proteinExistence type="inferred from homology"/>
<dbReference type="InterPro" id="IPR029047">
    <property type="entry name" value="HSP70_peptide-bd_sf"/>
</dbReference>
<sequence>MLLMDGKSPRVIENAEGQRTTPSIVAFGKDGELIVGTPAKRQAVVNPEHTLFATKRLIGRQYSDPAVQADLKTVSYKIVKHTNGDAWVEARGKKYSPSQVGGFVLQKMKETAEGFLGKPVKNAVVTVPAYFNDAQRQATKDAGQIAGLNVLRVINEPTAAALAYGADKNNDNIVAVYDLGGGTFDVSILEIQKGVFEVKSTNGDTHLGGEDFDNLLVNHFVAEFKKENGIDLANDRMALQRIREAAEKAKCELSTTLTTEINLPFITADASGPKHILTTLTRAQFESLTAKLLERTIEPCKKAIKDAGISTSDIDEVILVGGMSRTPKVQEIVKQVFKREATKSVNPDEAVAIGAAIQGGVLSGEVTSILLLDVTPLSLGIETLGGVFTRLINRNTTIPTKKSQVFSTAADGQTQVEIKVFQGERELVRDNKMLGQFNLTGLAPAPRGTPQIEVTFDIDADGIVNVSAKDKNTGVDQSITIAASSGLSDSEIDSMIKNAEQFAETDKKRKEVIEAFNAAESVIHSTEKAMADFKDKIDNAEAEKIKEQIKELREFMAKGPDSVTPEEIKEKQDAVQQASLNLFQKVYQNKESSSEPSKDEPVDADFKDTKKP</sequence>
<comment type="similarity">
    <text evidence="8">Belongs to the heat shock protein 70 family.</text>
</comment>
<gene>
    <name evidence="11" type="primary">HSP70_2</name>
    <name evidence="11" type="ORF">HK103_002949</name>
</gene>
<accession>A0AAD5Y6L2</accession>
<dbReference type="FunFam" id="1.20.1270.10:FF:000007">
    <property type="entry name" value="Heat shock protein, mitochondrial"/>
    <property type="match status" value="1"/>
</dbReference>
<dbReference type="PRINTS" id="PR00301">
    <property type="entry name" value="HEATSHOCK70"/>
</dbReference>
<feature type="region of interest" description="Disordered" evidence="10">
    <location>
        <begin position="587"/>
        <end position="612"/>
    </location>
</feature>
<dbReference type="CDD" id="cd11733">
    <property type="entry name" value="ASKHA_NBD_HSP70_HSPA9"/>
    <property type="match status" value="1"/>
</dbReference>
<dbReference type="Gene3D" id="2.60.34.10">
    <property type="entry name" value="Substrate Binding Domain Of DNAk, Chain A, domain 1"/>
    <property type="match status" value="1"/>
</dbReference>
<dbReference type="Gene3D" id="1.20.1270.10">
    <property type="match status" value="1"/>
</dbReference>
<dbReference type="InterPro" id="IPR012725">
    <property type="entry name" value="Chaperone_DnaK"/>
</dbReference>
<dbReference type="InterPro" id="IPR013126">
    <property type="entry name" value="Hsp_70_fam"/>
</dbReference>
<evidence type="ECO:0000256" key="10">
    <source>
        <dbReference type="SAM" id="MobiDB-lite"/>
    </source>
</evidence>
<dbReference type="Gene3D" id="3.30.420.40">
    <property type="match status" value="2"/>
</dbReference>
<dbReference type="PROSITE" id="PS00329">
    <property type="entry name" value="HSP70_2"/>
    <property type="match status" value="1"/>
</dbReference>
<dbReference type="PANTHER" id="PTHR19375">
    <property type="entry name" value="HEAT SHOCK PROTEIN 70KDA"/>
    <property type="match status" value="1"/>
</dbReference>
<protein>
    <recommendedName>
        <fullName evidence="7">Iron-sulfur cluster biogenesis chaperone, mitochondrial</fullName>
    </recommendedName>
</protein>
<dbReference type="EMBL" id="JADGKB010000021">
    <property type="protein sequence ID" value="KAJ3259062.1"/>
    <property type="molecule type" value="Genomic_DNA"/>
</dbReference>
<evidence type="ECO:0000256" key="4">
    <source>
        <dbReference type="ARBA" id="ARBA00022946"/>
    </source>
</evidence>
<dbReference type="GO" id="GO:0005524">
    <property type="term" value="F:ATP binding"/>
    <property type="evidence" value="ECO:0007669"/>
    <property type="project" value="UniProtKB-KW"/>
</dbReference>
<comment type="function">
    <text evidence="6">Required for the assembly of iron-sulfur (Fe/S) clusters in mitochondria. Assisted by the DnaJ-like co-chaperone jac1 and the nucleotide exchange factor mge1, it mediates ATP-dependent Fe-S cluster transfer from the scaffold proteins isu1/isu2 to grx5.</text>
</comment>
<dbReference type="Proteomes" id="UP001210925">
    <property type="component" value="Unassembled WGS sequence"/>
</dbReference>
<dbReference type="InterPro" id="IPR018181">
    <property type="entry name" value="Heat_shock_70_CS"/>
</dbReference>
<dbReference type="HAMAP" id="MF_00332">
    <property type="entry name" value="DnaK"/>
    <property type="match status" value="1"/>
</dbReference>
<dbReference type="InterPro" id="IPR043129">
    <property type="entry name" value="ATPase_NBD"/>
</dbReference>
<keyword evidence="4" id="KW-0809">Transit peptide</keyword>
<evidence type="ECO:0000256" key="8">
    <source>
        <dbReference type="RuleBase" id="RU003322"/>
    </source>
</evidence>
<feature type="compositionally biased region" description="Basic and acidic residues" evidence="10">
    <location>
        <begin position="592"/>
        <end position="612"/>
    </location>
</feature>
<dbReference type="InterPro" id="IPR029048">
    <property type="entry name" value="HSP70_C_sf"/>
</dbReference>
<dbReference type="SUPFAM" id="SSF100934">
    <property type="entry name" value="Heat shock protein 70kD (HSP70), C-terminal subdomain"/>
    <property type="match status" value="1"/>
</dbReference>
<dbReference type="FunFam" id="3.90.640.10:FF:000003">
    <property type="entry name" value="Molecular chaperone DnaK"/>
    <property type="match status" value="1"/>
</dbReference>
<keyword evidence="2 8" id="KW-0547">Nucleotide-binding</keyword>
<name>A0AAD5Y6L2_9FUNG</name>
<keyword evidence="3 8" id="KW-0067">ATP-binding</keyword>
<dbReference type="SUPFAM" id="SSF100920">
    <property type="entry name" value="Heat shock protein 70kD (HSP70), peptide-binding domain"/>
    <property type="match status" value="1"/>
</dbReference>
<dbReference type="GO" id="GO:0005759">
    <property type="term" value="C:mitochondrial matrix"/>
    <property type="evidence" value="ECO:0007669"/>
    <property type="project" value="UniProtKB-SubCell"/>
</dbReference>
<dbReference type="GO" id="GO:0140662">
    <property type="term" value="F:ATP-dependent protein folding chaperone"/>
    <property type="evidence" value="ECO:0007669"/>
    <property type="project" value="InterPro"/>
</dbReference>
<keyword evidence="5" id="KW-0496">Mitochondrion</keyword>
<evidence type="ECO:0000256" key="3">
    <source>
        <dbReference type="ARBA" id="ARBA00022840"/>
    </source>
</evidence>
<evidence type="ECO:0000256" key="5">
    <source>
        <dbReference type="ARBA" id="ARBA00023128"/>
    </source>
</evidence>
<keyword evidence="12" id="KW-1185">Reference proteome</keyword>
<comment type="subcellular location">
    <subcellularLocation>
        <location evidence="1">Mitochondrion matrix</location>
    </subcellularLocation>
</comment>
<reference evidence="11" key="1">
    <citation type="submission" date="2020-05" db="EMBL/GenBank/DDBJ databases">
        <title>Phylogenomic resolution of chytrid fungi.</title>
        <authorList>
            <person name="Stajich J.E."/>
            <person name="Amses K."/>
            <person name="Simmons R."/>
            <person name="Seto K."/>
            <person name="Myers J."/>
            <person name="Bonds A."/>
            <person name="Quandt C.A."/>
            <person name="Barry K."/>
            <person name="Liu P."/>
            <person name="Grigoriev I."/>
            <person name="Longcore J.E."/>
            <person name="James T.Y."/>
        </authorList>
    </citation>
    <scope>NUCLEOTIDE SEQUENCE</scope>
    <source>
        <strain evidence="11">PLAUS21</strain>
    </source>
</reference>
<evidence type="ECO:0000313" key="11">
    <source>
        <dbReference type="EMBL" id="KAJ3259062.1"/>
    </source>
</evidence>
<dbReference type="FunFam" id="3.30.420.40:FF:000004">
    <property type="entry name" value="Molecular chaperone DnaK"/>
    <property type="match status" value="1"/>
</dbReference>
<evidence type="ECO:0000256" key="2">
    <source>
        <dbReference type="ARBA" id="ARBA00022741"/>
    </source>
</evidence>
<comment type="caution">
    <text evidence="11">The sequence shown here is derived from an EMBL/GenBank/DDBJ whole genome shotgun (WGS) entry which is preliminary data.</text>
</comment>
<dbReference type="Pfam" id="PF00012">
    <property type="entry name" value="HSP70"/>
    <property type="match status" value="1"/>
</dbReference>
<evidence type="ECO:0000256" key="1">
    <source>
        <dbReference type="ARBA" id="ARBA00004305"/>
    </source>
</evidence>
<evidence type="ECO:0000256" key="7">
    <source>
        <dbReference type="ARBA" id="ARBA00070638"/>
    </source>
</evidence>
<evidence type="ECO:0000256" key="6">
    <source>
        <dbReference type="ARBA" id="ARBA00059314"/>
    </source>
</evidence>
<evidence type="ECO:0000256" key="9">
    <source>
        <dbReference type="SAM" id="Coils"/>
    </source>
</evidence>
<dbReference type="NCBIfam" id="TIGR02350">
    <property type="entry name" value="prok_dnaK"/>
    <property type="match status" value="1"/>
</dbReference>
<dbReference type="FunFam" id="3.30.420.40:FF:000020">
    <property type="entry name" value="Chaperone protein HscA homolog"/>
    <property type="match status" value="1"/>
</dbReference>
<organism evidence="11 12">
    <name type="scientific">Boothiomyces macroporosus</name>
    <dbReference type="NCBI Taxonomy" id="261099"/>
    <lineage>
        <taxon>Eukaryota</taxon>
        <taxon>Fungi</taxon>
        <taxon>Fungi incertae sedis</taxon>
        <taxon>Chytridiomycota</taxon>
        <taxon>Chytridiomycota incertae sedis</taxon>
        <taxon>Chytridiomycetes</taxon>
        <taxon>Rhizophydiales</taxon>
        <taxon>Terramycetaceae</taxon>
        <taxon>Boothiomyces</taxon>
    </lineage>
</organism>
<dbReference type="NCBIfam" id="NF001413">
    <property type="entry name" value="PRK00290.1"/>
    <property type="match status" value="1"/>
</dbReference>
<keyword evidence="9" id="KW-0175">Coiled coil</keyword>
<dbReference type="AlphaFoldDB" id="A0AAD5Y6L2"/>
<dbReference type="GO" id="GO:0051082">
    <property type="term" value="F:unfolded protein binding"/>
    <property type="evidence" value="ECO:0007669"/>
    <property type="project" value="InterPro"/>
</dbReference>
<dbReference type="Gene3D" id="3.90.640.10">
    <property type="entry name" value="Actin, Chain A, domain 4"/>
    <property type="match status" value="1"/>
</dbReference>
<keyword evidence="11" id="KW-0346">Stress response</keyword>
<feature type="coiled-coil region" evidence="9">
    <location>
        <begin position="523"/>
        <end position="550"/>
    </location>
</feature>
<dbReference type="SUPFAM" id="SSF53067">
    <property type="entry name" value="Actin-like ATPase domain"/>
    <property type="match status" value="2"/>
</dbReference>